<accession>A0A2T0X2I6</accession>
<organism evidence="1 2">
    <name type="scientific">Hasllibacter halocynthiae</name>
    <dbReference type="NCBI Taxonomy" id="595589"/>
    <lineage>
        <taxon>Bacteria</taxon>
        <taxon>Pseudomonadati</taxon>
        <taxon>Pseudomonadota</taxon>
        <taxon>Alphaproteobacteria</taxon>
        <taxon>Rhodobacterales</taxon>
        <taxon>Roseobacteraceae</taxon>
        <taxon>Hasllibacter</taxon>
    </lineage>
</organism>
<dbReference type="EMBL" id="PVTT01000002">
    <property type="protein sequence ID" value="PRY93148.1"/>
    <property type="molecule type" value="Genomic_DNA"/>
</dbReference>
<comment type="caution">
    <text evidence="1">The sequence shown here is derived from an EMBL/GenBank/DDBJ whole genome shotgun (WGS) entry which is preliminary data.</text>
</comment>
<sequence>MDHQTTPNLALPLIQGGQAQKHVTHNEALRVLDLVTHLGVEGVAAAPPPAEPGERWIVGAEPAGPWEGRAGEVAVREDGAWSFLRPRAGWIAWERGGGLRVFDGAAWTGAGSGERVDRLGVGTEADGANRLAVRGAATLLAAEEGDHRVVVNKDAPGDTASVVFQTGWSGRAEIGVAGTDDLALKVSADGAAWREALVADAATGRVRFPGGIEAVVPAEAGGGAPVGAPYVASRGEGLVTNGTGLLGTAHNFPGLAFDASLAPAGLPGAFVHRGHSALVLSGEAMPVRPDRVYRLEAAVLQDALPGDWSAHPHGERHRHYVGLAAYDTDGLPILATHHMRFRHGGADSLTTLAAPLAPGDASLRLADAAGWNESVAAAHARAITVFGYRNAGGALQDGYSRITRGGMFAPGGVDKAAGTVALAAPWPAEMGNPDDPAGVWPAGTAIANGRGGSTYKYAAFSAFVPPEAGRWYRGTGFVGGVDLSGRNEPANLPPGTAAVRLLILANHSNVPGGGGGWAATGPDHAVRLAGLSLAEVGGAAMRRRADGAVALKVPAPDFDAGTVPLVPAAPSVEAI</sequence>
<keyword evidence="2" id="KW-1185">Reference proteome</keyword>
<evidence type="ECO:0000313" key="1">
    <source>
        <dbReference type="EMBL" id="PRY93148.1"/>
    </source>
</evidence>
<dbReference type="RefSeq" id="WP_106160765.1">
    <property type="nucleotide sequence ID" value="NZ_PVTT01000002.1"/>
</dbReference>
<evidence type="ECO:0000313" key="2">
    <source>
        <dbReference type="Proteomes" id="UP000238801"/>
    </source>
</evidence>
<dbReference type="OrthoDB" id="564699at2"/>
<dbReference type="InterPro" id="IPR021251">
    <property type="entry name" value="DUF2793"/>
</dbReference>
<proteinExistence type="predicted"/>
<name>A0A2T0X2I6_9RHOB</name>
<gene>
    <name evidence="1" type="ORF">BCF33_2014</name>
</gene>
<dbReference type="Pfam" id="PF10983">
    <property type="entry name" value="DUF2793"/>
    <property type="match status" value="1"/>
</dbReference>
<dbReference type="AlphaFoldDB" id="A0A2T0X2I6"/>
<protein>
    <submittedName>
        <fullName evidence="1">Uncharacterized protein DUF2793</fullName>
    </submittedName>
</protein>
<dbReference type="Proteomes" id="UP000238801">
    <property type="component" value="Unassembled WGS sequence"/>
</dbReference>
<reference evidence="1 2" key="1">
    <citation type="submission" date="2018-03" db="EMBL/GenBank/DDBJ databases">
        <title>Genomic Encyclopedia of Archaeal and Bacterial Type Strains, Phase II (KMG-II): from individual species to whole genera.</title>
        <authorList>
            <person name="Goeker M."/>
        </authorList>
    </citation>
    <scope>NUCLEOTIDE SEQUENCE [LARGE SCALE GENOMIC DNA]</scope>
    <source>
        <strain evidence="1 2">DSM 29318</strain>
    </source>
</reference>